<reference evidence="1 2" key="1">
    <citation type="journal article" date="2021" name="Hortic Res">
        <title>High-quality reference genome and annotation aids understanding of berry development for evergreen blueberry (Vaccinium darrowii).</title>
        <authorList>
            <person name="Yu J."/>
            <person name="Hulse-Kemp A.M."/>
            <person name="Babiker E."/>
            <person name="Staton M."/>
        </authorList>
    </citation>
    <scope>NUCLEOTIDE SEQUENCE [LARGE SCALE GENOMIC DNA]</scope>
    <source>
        <strain evidence="2">cv. NJ 8807/NJ 8810</strain>
        <tissue evidence="1">Young leaf</tissue>
    </source>
</reference>
<keyword evidence="2" id="KW-1185">Reference proteome</keyword>
<organism evidence="1 2">
    <name type="scientific">Vaccinium darrowii</name>
    <dbReference type="NCBI Taxonomy" id="229202"/>
    <lineage>
        <taxon>Eukaryota</taxon>
        <taxon>Viridiplantae</taxon>
        <taxon>Streptophyta</taxon>
        <taxon>Embryophyta</taxon>
        <taxon>Tracheophyta</taxon>
        <taxon>Spermatophyta</taxon>
        <taxon>Magnoliopsida</taxon>
        <taxon>eudicotyledons</taxon>
        <taxon>Gunneridae</taxon>
        <taxon>Pentapetalae</taxon>
        <taxon>asterids</taxon>
        <taxon>Ericales</taxon>
        <taxon>Ericaceae</taxon>
        <taxon>Vaccinioideae</taxon>
        <taxon>Vaccinieae</taxon>
        <taxon>Vaccinium</taxon>
    </lineage>
</organism>
<evidence type="ECO:0000313" key="1">
    <source>
        <dbReference type="EMBL" id="KAH7839279.1"/>
    </source>
</evidence>
<accession>A0ACB7XER1</accession>
<sequence>MSSSWSIYVQATVFDYSIEFYSLALNVPGVDDVFEIRGGRRGSIPVATPIKPANIPLFGVCAAVDNTVYYIGGNPVKQHSGCPRSLPSLFSFDTRSHSTKRSWKKRASMHNARLLPKTAVVDGKIYVMSGCSHDPQLATKWAEVFDPKSGKWSCIPPPSPLPEGYGLFAVALPGLKKILVGSYENKVLHFFDTENGRWGQVDQVIARRIPCSLKPVAVGTTLVWFGGCTLEGGCKIHAYDIIKKTFFVGTIWDLDKALPLECLVGTEGNHGYPPLLHLSGNLFCLICVQDLPFAMQRISLLHCVTFCLSDLVLGAGRGFLKAAVRSSQAYVIKTPLRIRDAVVLR</sequence>
<name>A0ACB7XER1_9ERIC</name>
<proteinExistence type="predicted"/>
<protein>
    <submittedName>
        <fullName evidence="1">Uncharacterized protein</fullName>
    </submittedName>
</protein>
<comment type="caution">
    <text evidence="1">The sequence shown here is derived from an EMBL/GenBank/DDBJ whole genome shotgun (WGS) entry which is preliminary data.</text>
</comment>
<dbReference type="Proteomes" id="UP000828048">
    <property type="component" value="Chromosome 10"/>
</dbReference>
<gene>
    <name evidence="1" type="ORF">Vadar_002161</name>
</gene>
<dbReference type="EMBL" id="CM037160">
    <property type="protein sequence ID" value="KAH7839279.1"/>
    <property type="molecule type" value="Genomic_DNA"/>
</dbReference>
<evidence type="ECO:0000313" key="2">
    <source>
        <dbReference type="Proteomes" id="UP000828048"/>
    </source>
</evidence>